<protein>
    <submittedName>
        <fullName evidence="2">Uncharacterized protein</fullName>
    </submittedName>
</protein>
<sequence length="48" mass="5059">TPSRRALARRHVVKSPSQSLARPQVREPTTTSFASRAAAHQAGSSSSA</sequence>
<gene>
    <name evidence="2" type="ORF">CFC21_088852</name>
</gene>
<feature type="non-terminal residue" evidence="2">
    <location>
        <position position="48"/>
    </location>
</feature>
<feature type="non-terminal residue" evidence="2">
    <location>
        <position position="1"/>
    </location>
</feature>
<proteinExistence type="predicted"/>
<accession>A0A9R1LCD5</accession>
<evidence type="ECO:0000256" key="1">
    <source>
        <dbReference type="SAM" id="MobiDB-lite"/>
    </source>
</evidence>
<organism evidence="2">
    <name type="scientific">Triticum aestivum</name>
    <name type="common">Wheat</name>
    <dbReference type="NCBI Taxonomy" id="4565"/>
    <lineage>
        <taxon>Eukaryota</taxon>
        <taxon>Viridiplantae</taxon>
        <taxon>Streptophyta</taxon>
        <taxon>Embryophyta</taxon>
        <taxon>Tracheophyta</taxon>
        <taxon>Spermatophyta</taxon>
        <taxon>Magnoliopsida</taxon>
        <taxon>Liliopsida</taxon>
        <taxon>Poales</taxon>
        <taxon>Poaceae</taxon>
        <taxon>BOP clade</taxon>
        <taxon>Pooideae</taxon>
        <taxon>Triticodae</taxon>
        <taxon>Triticeae</taxon>
        <taxon>Triticinae</taxon>
        <taxon>Triticum</taxon>
    </lineage>
</organism>
<evidence type="ECO:0000313" key="2">
    <source>
        <dbReference type="EMBL" id="KAF7085419.1"/>
    </source>
</evidence>
<dbReference type="Proteomes" id="UP000815260">
    <property type="component" value="Chromosome 6B"/>
</dbReference>
<feature type="compositionally biased region" description="Low complexity" evidence="1">
    <location>
        <begin position="32"/>
        <end position="48"/>
    </location>
</feature>
<dbReference type="EMBL" id="CM022227">
    <property type="protein sequence ID" value="KAF7085419.1"/>
    <property type="molecule type" value="Genomic_DNA"/>
</dbReference>
<dbReference type="AlphaFoldDB" id="A0A9R1LCD5"/>
<name>A0A9R1LCD5_WHEAT</name>
<reference evidence="2" key="2">
    <citation type="submission" date="2020-03" db="EMBL/GenBank/DDBJ databases">
        <title>The second near-complete assembly of the hexaploid bread wheat (Triticum aestivum) genome.</title>
        <authorList>
            <person name="Zimin A.V."/>
            <person name="Puiu D."/>
            <person name="Shumante A."/>
            <person name="Alonge M."/>
            <person name="Salzberg S.L."/>
        </authorList>
    </citation>
    <scope>NUCLEOTIDE SEQUENCE</scope>
    <source>
        <tissue evidence="2">Leaf</tissue>
    </source>
</reference>
<reference evidence="2" key="1">
    <citation type="journal article" date="2017" name="Gigascience">
        <title>The first near-complete assembly of the hexaploid bread wheat genome, Triticum aestivum.</title>
        <authorList>
            <person name="Zimin A.V."/>
            <person name="Puiu D."/>
            <person name="Hall R."/>
            <person name="Kingan S."/>
            <person name="Clavijo B.J."/>
            <person name="Salzberg S.L."/>
        </authorList>
    </citation>
    <scope>NUCLEOTIDE SEQUENCE</scope>
    <source>
        <tissue evidence="2">Leaf</tissue>
    </source>
</reference>
<feature type="compositionally biased region" description="Basic residues" evidence="1">
    <location>
        <begin position="1"/>
        <end position="13"/>
    </location>
</feature>
<comment type="caution">
    <text evidence="2">The sequence shown here is derived from an EMBL/GenBank/DDBJ whole genome shotgun (WGS) entry which is preliminary data.</text>
</comment>
<feature type="region of interest" description="Disordered" evidence="1">
    <location>
        <begin position="1"/>
        <end position="48"/>
    </location>
</feature>
<feature type="compositionally biased region" description="Polar residues" evidence="1">
    <location>
        <begin position="15"/>
        <end position="31"/>
    </location>
</feature>